<dbReference type="SUPFAM" id="SSF52047">
    <property type="entry name" value="RNI-like"/>
    <property type="match status" value="1"/>
</dbReference>
<feature type="region of interest" description="Disordered" evidence="1">
    <location>
        <begin position="101"/>
        <end position="152"/>
    </location>
</feature>
<evidence type="ECO:0000256" key="1">
    <source>
        <dbReference type="SAM" id="MobiDB-lite"/>
    </source>
</evidence>
<dbReference type="AlphaFoldDB" id="M8CAN8"/>
<accession>M8CAN8</accession>
<dbReference type="PANTHER" id="PTHR34145:SF35">
    <property type="entry name" value="F-BOX DOMAIN-CONTAINING PROTEIN"/>
    <property type="match status" value="1"/>
</dbReference>
<dbReference type="InterPro" id="IPR036047">
    <property type="entry name" value="F-box-like_dom_sf"/>
</dbReference>
<feature type="compositionally biased region" description="Basic residues" evidence="1">
    <location>
        <begin position="124"/>
        <end position="138"/>
    </location>
</feature>
<sequence>MAEQLEIDPQRRHHRPLLHCEVAVAGTASMEEVKGERRKKVAAEGERRKEVAAAEGLVCSGRKGGCRLGSEAWWRGREQRGSWVGGEAECAVRTGEPAHRDPVLARRGGQGKPVETGGNGRGSHGGKRWRRGRSRRKKMEVEADGRAGLGLRPSGLKNTSKIISQKSYVLLGPNLPVVNTSGFWKMISGFLSLLTMCSSEGLAAAVWEEVEGSSNERDNSEDIWHHIHSLLPLRDAARIACVSRTFLRSWRYYPNLIFNRHILGSNSDGRGRDFIRTIDHVLKKHSGVNVKKLTLDMYNFPEVTNACRQRLDGWLQITMRPGIEEINLLSLANEAYMFPCWLLSDDRIKDSIRCLNLSSFAFRPTVKLSPFKCLAMLRLNYVCITGYELGCLVSNTLTLERLELNGCGDLDCLKIPSQLQRLSCLMVSGCFRLDVIDIKTPNLRVIRLDVEKVKKLSLGVSLELNELCIPGPDFASYARLKLLSNAPNVESLYLKLIDEVPPADMLPSKFLHLRDFCLSLPGRAVSPAYDYFSVVPLLDSCPSLETFCLNASHDCVGHETTNSEDPSHPRQIPGQHHVSKLMPMYEGMLTEAPRTLLAIRRYIQPKIPSTVKLNVEEPCGPCTTSVGH</sequence>
<name>M8CAN8_AEGTA</name>
<feature type="domain" description="At1g61320/AtMIF1 LRR" evidence="2">
    <location>
        <begin position="580"/>
        <end position="619"/>
    </location>
</feature>
<reference evidence="3" key="1">
    <citation type="submission" date="2015-06" db="UniProtKB">
        <authorList>
            <consortium name="EnsemblPlants"/>
        </authorList>
    </citation>
    <scope>IDENTIFICATION</scope>
</reference>
<proteinExistence type="predicted"/>
<dbReference type="Gene3D" id="3.80.10.10">
    <property type="entry name" value="Ribonuclease Inhibitor"/>
    <property type="match status" value="1"/>
</dbReference>
<protein>
    <recommendedName>
        <fullName evidence="2">At1g61320/AtMIF1 LRR domain-containing protein</fullName>
    </recommendedName>
</protein>
<dbReference type="Pfam" id="PF23622">
    <property type="entry name" value="LRR_At1g61320_AtMIF1"/>
    <property type="match status" value="2"/>
</dbReference>
<dbReference type="InterPro" id="IPR032675">
    <property type="entry name" value="LRR_dom_sf"/>
</dbReference>
<feature type="domain" description="At1g61320/AtMIF1 LRR" evidence="2">
    <location>
        <begin position="281"/>
        <end position="578"/>
    </location>
</feature>
<evidence type="ECO:0000259" key="2">
    <source>
        <dbReference type="Pfam" id="PF23622"/>
    </source>
</evidence>
<dbReference type="InterPro" id="IPR053772">
    <property type="entry name" value="At1g61320/At1g61330-like"/>
</dbReference>
<evidence type="ECO:0000313" key="3">
    <source>
        <dbReference type="EnsemblPlants" id="EMT24147"/>
    </source>
</evidence>
<dbReference type="PANTHER" id="PTHR34145">
    <property type="entry name" value="OS02G0105600 PROTEIN"/>
    <property type="match status" value="1"/>
</dbReference>
<dbReference type="InterPro" id="IPR055357">
    <property type="entry name" value="LRR_At1g61320_AtMIF1"/>
</dbReference>
<organism evidence="3">
    <name type="scientific">Aegilops tauschii</name>
    <name type="common">Tausch's goatgrass</name>
    <name type="synonym">Aegilops squarrosa</name>
    <dbReference type="NCBI Taxonomy" id="37682"/>
    <lineage>
        <taxon>Eukaryota</taxon>
        <taxon>Viridiplantae</taxon>
        <taxon>Streptophyta</taxon>
        <taxon>Embryophyta</taxon>
        <taxon>Tracheophyta</taxon>
        <taxon>Spermatophyta</taxon>
        <taxon>Magnoliopsida</taxon>
        <taxon>Liliopsida</taxon>
        <taxon>Poales</taxon>
        <taxon>Poaceae</taxon>
        <taxon>BOP clade</taxon>
        <taxon>Pooideae</taxon>
        <taxon>Triticodae</taxon>
        <taxon>Triticeae</taxon>
        <taxon>Triticinae</taxon>
        <taxon>Aegilops</taxon>
    </lineage>
</organism>
<dbReference type="SUPFAM" id="SSF81383">
    <property type="entry name" value="F-box domain"/>
    <property type="match status" value="1"/>
</dbReference>
<dbReference type="EnsemblPlants" id="EMT24147">
    <property type="protein sequence ID" value="EMT24147"/>
    <property type="gene ID" value="F775_03876"/>
</dbReference>